<comment type="caution">
    <text evidence="3">The sequence shown here is derived from an EMBL/GenBank/DDBJ whole genome shotgun (WGS) entry which is preliminary data.</text>
</comment>
<keyword evidence="2" id="KW-0472">Membrane</keyword>
<sequence>MASASDIITYVGVPLAALGVMPIFYTFATVLYVKLLLLYRLRRDDIEAYVESRLMAGIVEAELPILQLKPYDRAAPPYWEGSAYSNISTNSSTVLMAQDDGRPILSKRSIAKLPPGWCLIARMEPGTDGSESGPGRGSSTDQPPLSRRRQDQKFAFGSSESGFGIPTTLDGLASVSKDAAQWKWAGYMHLIAISESGQETSIHIKGVPYLLHVRQDILLMCRAFAITAHLQDETAGGLLFDPAQYFDPQQWPAESALGLAGYASFEAYKKFENYISRSRAKTAQAKNRVPMVGSSVIDTTMKDPEKDIGHALMELISQPKSQLAGPLAFFEYAIFLEKPLMHSVRQCHISTVKLILNSPVARPNAVDESGETPLLSAVKAQSPIVVDGLLNNSEVLVNCQDAVRRTPLVLAALDDLRQGVGLGLQLPFDLSDHDGLIPVPAAADHGDLTIMGDIILE</sequence>
<evidence type="ECO:0008006" key="5">
    <source>
        <dbReference type="Google" id="ProtNLM"/>
    </source>
</evidence>
<accession>A0ABR4IUC0</accession>
<dbReference type="SUPFAM" id="SSF48403">
    <property type="entry name" value="Ankyrin repeat"/>
    <property type="match status" value="1"/>
</dbReference>
<organism evidence="3 4">
    <name type="scientific">Aspergillus pseudoustus</name>
    <dbReference type="NCBI Taxonomy" id="1810923"/>
    <lineage>
        <taxon>Eukaryota</taxon>
        <taxon>Fungi</taxon>
        <taxon>Dikarya</taxon>
        <taxon>Ascomycota</taxon>
        <taxon>Pezizomycotina</taxon>
        <taxon>Eurotiomycetes</taxon>
        <taxon>Eurotiomycetidae</taxon>
        <taxon>Eurotiales</taxon>
        <taxon>Aspergillaceae</taxon>
        <taxon>Aspergillus</taxon>
        <taxon>Aspergillus subgen. Nidulantes</taxon>
    </lineage>
</organism>
<keyword evidence="2" id="KW-0812">Transmembrane</keyword>
<dbReference type="EMBL" id="JBFXLU010000283">
    <property type="protein sequence ID" value="KAL2831367.1"/>
    <property type="molecule type" value="Genomic_DNA"/>
</dbReference>
<proteinExistence type="predicted"/>
<dbReference type="Proteomes" id="UP001610446">
    <property type="component" value="Unassembled WGS sequence"/>
</dbReference>
<name>A0ABR4IUC0_9EURO</name>
<keyword evidence="2" id="KW-1133">Transmembrane helix</keyword>
<feature type="region of interest" description="Disordered" evidence="1">
    <location>
        <begin position="124"/>
        <end position="149"/>
    </location>
</feature>
<gene>
    <name evidence="3" type="ORF">BJY01DRAFT_254266</name>
</gene>
<evidence type="ECO:0000256" key="1">
    <source>
        <dbReference type="SAM" id="MobiDB-lite"/>
    </source>
</evidence>
<dbReference type="InterPro" id="IPR036770">
    <property type="entry name" value="Ankyrin_rpt-contain_sf"/>
</dbReference>
<keyword evidence="4" id="KW-1185">Reference proteome</keyword>
<feature type="transmembrane region" description="Helical" evidence="2">
    <location>
        <begin position="12"/>
        <end position="33"/>
    </location>
</feature>
<dbReference type="Gene3D" id="1.25.40.20">
    <property type="entry name" value="Ankyrin repeat-containing domain"/>
    <property type="match status" value="1"/>
</dbReference>
<evidence type="ECO:0000313" key="3">
    <source>
        <dbReference type="EMBL" id="KAL2831367.1"/>
    </source>
</evidence>
<evidence type="ECO:0000313" key="4">
    <source>
        <dbReference type="Proteomes" id="UP001610446"/>
    </source>
</evidence>
<reference evidence="3 4" key="1">
    <citation type="submission" date="2024-07" db="EMBL/GenBank/DDBJ databases">
        <title>Section-level genome sequencing and comparative genomics of Aspergillus sections Usti and Cavernicolus.</title>
        <authorList>
            <consortium name="Lawrence Berkeley National Laboratory"/>
            <person name="Nybo J.L."/>
            <person name="Vesth T.C."/>
            <person name="Theobald S."/>
            <person name="Frisvad J.C."/>
            <person name="Larsen T.O."/>
            <person name="Kjaerboelling I."/>
            <person name="Rothschild-Mancinelli K."/>
            <person name="Lyhne E.K."/>
            <person name="Kogle M.E."/>
            <person name="Barry K."/>
            <person name="Clum A."/>
            <person name="Na H."/>
            <person name="Ledsgaard L."/>
            <person name="Lin J."/>
            <person name="Lipzen A."/>
            <person name="Kuo A."/>
            <person name="Riley R."/>
            <person name="Mondo S."/>
            <person name="Labutti K."/>
            <person name="Haridas S."/>
            <person name="Pangalinan J."/>
            <person name="Salamov A.A."/>
            <person name="Simmons B.A."/>
            <person name="Magnuson J.K."/>
            <person name="Chen J."/>
            <person name="Drula E."/>
            <person name="Henrissat B."/>
            <person name="Wiebenga A."/>
            <person name="Lubbers R.J."/>
            <person name="Gomes A.C."/>
            <person name="Makela M.R."/>
            <person name="Stajich J."/>
            <person name="Grigoriev I.V."/>
            <person name="Mortensen U.H."/>
            <person name="De Vries R.P."/>
            <person name="Baker S.E."/>
            <person name="Andersen M.R."/>
        </authorList>
    </citation>
    <scope>NUCLEOTIDE SEQUENCE [LARGE SCALE GENOMIC DNA]</scope>
    <source>
        <strain evidence="3 4">CBS 123904</strain>
    </source>
</reference>
<protein>
    <recommendedName>
        <fullName evidence="5">Cytochrome P450</fullName>
    </recommendedName>
</protein>
<evidence type="ECO:0000256" key="2">
    <source>
        <dbReference type="SAM" id="Phobius"/>
    </source>
</evidence>